<dbReference type="EMBL" id="MLJW01000702">
    <property type="protein sequence ID" value="OIQ83448.1"/>
    <property type="molecule type" value="Genomic_DNA"/>
</dbReference>
<dbReference type="Gene3D" id="3.40.190.10">
    <property type="entry name" value="Periplasmic binding protein-like II"/>
    <property type="match status" value="2"/>
</dbReference>
<dbReference type="AlphaFoldDB" id="A0A1J5QIY8"/>
<dbReference type="InterPro" id="IPR011852">
    <property type="entry name" value="TRAP_TAXI"/>
</dbReference>
<dbReference type="SUPFAM" id="SSF53850">
    <property type="entry name" value="Periplasmic binding protein-like II"/>
    <property type="match status" value="1"/>
</dbReference>
<evidence type="ECO:0000313" key="1">
    <source>
        <dbReference type="EMBL" id="OIQ83448.1"/>
    </source>
</evidence>
<accession>A0A1J5QIY8</accession>
<comment type="caution">
    <text evidence="1">The sequence shown here is derived from an EMBL/GenBank/DDBJ whole genome shotgun (WGS) entry which is preliminary data.</text>
</comment>
<dbReference type="PANTHER" id="PTHR42941">
    <property type="entry name" value="SLL1037 PROTEIN"/>
    <property type="match status" value="1"/>
</dbReference>
<protein>
    <submittedName>
        <fullName evidence="1">NMT1/THI5 like protein</fullName>
    </submittedName>
</protein>
<dbReference type="CDD" id="cd13567">
    <property type="entry name" value="PBP2_TtGluBP"/>
    <property type="match status" value="1"/>
</dbReference>
<reference evidence="1" key="1">
    <citation type="submission" date="2016-10" db="EMBL/GenBank/DDBJ databases">
        <title>Sequence of Gallionella enrichment culture.</title>
        <authorList>
            <person name="Poehlein A."/>
            <person name="Muehling M."/>
            <person name="Daniel R."/>
        </authorList>
    </citation>
    <scope>NUCLEOTIDE SEQUENCE</scope>
</reference>
<sequence>MSKTSSALVRGLCALAAASLFSLGAAIQVQAAEFITIATGGTSGVYYPLGVALSQVYTKAIPSAKTSVQATKGSVENLNLLQAGRAELGFSLGDSLSDAWKGEADAGFKTPLKKLRTMAAVYPNYVQIVALADSGIKTLADLKGKRIAVGAPKSGTELNARAIFKAAGLSYGDFSKVEYLPFGESVELMKNRQLDATLQSAGLGVASLRDLASSQKIVVVPIPADVVAKVGDAAYQPGVIPPNTYEGQTAEVHTARIQNYLVTREDLSADAVYQMTKAMFTHLPDLVAAHAAAKAITLENAAKNPPAPLHAGAARYYREAGVLK</sequence>
<gene>
    <name evidence="1" type="ORF">GALL_347480</name>
</gene>
<dbReference type="Pfam" id="PF16868">
    <property type="entry name" value="NMT1_3"/>
    <property type="match status" value="1"/>
</dbReference>
<dbReference type="NCBIfam" id="TIGR02122">
    <property type="entry name" value="TRAP_TAXI"/>
    <property type="match status" value="1"/>
</dbReference>
<proteinExistence type="predicted"/>
<name>A0A1J5QIY8_9ZZZZ</name>
<dbReference type="PANTHER" id="PTHR42941:SF1">
    <property type="entry name" value="SLL1037 PROTEIN"/>
    <property type="match status" value="1"/>
</dbReference>
<organism evidence="1">
    <name type="scientific">mine drainage metagenome</name>
    <dbReference type="NCBI Taxonomy" id="410659"/>
    <lineage>
        <taxon>unclassified sequences</taxon>
        <taxon>metagenomes</taxon>
        <taxon>ecological metagenomes</taxon>
    </lineage>
</organism>